<reference evidence="2 3" key="1">
    <citation type="submission" date="2018-08" db="EMBL/GenBank/DDBJ databases">
        <title>The first complete genome of Treponema rectale (CHPAT), a commensal spirochete of the bovine rectum.</title>
        <authorList>
            <person name="Staton G.J."/>
            <person name="Clegg S.R."/>
            <person name="Carter S.D."/>
            <person name="Radford A.D."/>
            <person name="Darby A."/>
            <person name="Hall N."/>
            <person name="Birtles R.J."/>
            <person name="Evans N.J."/>
        </authorList>
    </citation>
    <scope>NUCLEOTIDE SEQUENCE [LARGE SCALE GENOMIC DNA]</scope>
    <source>
        <strain evidence="2 3">CHPA</strain>
    </source>
</reference>
<dbReference type="Proteomes" id="UP000593591">
    <property type="component" value="Chromosome"/>
</dbReference>
<feature type="transmembrane region" description="Helical" evidence="1">
    <location>
        <begin position="72"/>
        <end position="94"/>
    </location>
</feature>
<keyword evidence="1" id="KW-0812">Transmembrane</keyword>
<keyword evidence="1" id="KW-0472">Membrane</keyword>
<keyword evidence="1" id="KW-1133">Transmembrane helix</keyword>
<organism evidence="2 3">
    <name type="scientific">Treponema rectale</name>
    <dbReference type="NCBI Taxonomy" id="744512"/>
    <lineage>
        <taxon>Bacteria</taxon>
        <taxon>Pseudomonadati</taxon>
        <taxon>Spirochaetota</taxon>
        <taxon>Spirochaetia</taxon>
        <taxon>Spirochaetales</taxon>
        <taxon>Treponemataceae</taxon>
        <taxon>Treponema</taxon>
    </lineage>
</organism>
<gene>
    <name evidence="2" type="ORF">DYE49_02090</name>
</gene>
<dbReference type="KEGG" id="trc:DYE49_02090"/>
<evidence type="ECO:0000256" key="1">
    <source>
        <dbReference type="SAM" id="Phobius"/>
    </source>
</evidence>
<evidence type="ECO:0000313" key="3">
    <source>
        <dbReference type="Proteomes" id="UP000593591"/>
    </source>
</evidence>
<proteinExistence type="predicted"/>
<evidence type="ECO:0000313" key="2">
    <source>
        <dbReference type="EMBL" id="QOS39306.1"/>
    </source>
</evidence>
<evidence type="ECO:0008006" key="4">
    <source>
        <dbReference type="Google" id="ProtNLM"/>
    </source>
</evidence>
<dbReference type="EMBL" id="CP031517">
    <property type="protein sequence ID" value="QOS39306.1"/>
    <property type="molecule type" value="Genomic_DNA"/>
</dbReference>
<name>A0A7M1XID2_9SPIR</name>
<sequence>MANFECPNCGNIVPASDKCCKYCGTANPNYVAPVKSQSFLSGLSNTLNSTVNKPSENTNTSSSVSNKPKKKFSVGIFILLLIICWPAAIIYLLVTTVV</sequence>
<protein>
    <recommendedName>
        <fullName evidence="4">Zinc-ribbon domain-containing protein</fullName>
    </recommendedName>
</protein>
<dbReference type="AlphaFoldDB" id="A0A7M1XID2"/>
<accession>A0A7M1XID2</accession>